<protein>
    <submittedName>
        <fullName evidence="2">Uncharacterized protein</fullName>
    </submittedName>
</protein>
<organism evidence="2 3">
    <name type="scientific">Saxophila tyrrhenica</name>
    <dbReference type="NCBI Taxonomy" id="1690608"/>
    <lineage>
        <taxon>Eukaryota</taxon>
        <taxon>Fungi</taxon>
        <taxon>Dikarya</taxon>
        <taxon>Ascomycota</taxon>
        <taxon>Pezizomycotina</taxon>
        <taxon>Dothideomycetes</taxon>
        <taxon>Dothideomycetidae</taxon>
        <taxon>Mycosphaerellales</taxon>
        <taxon>Extremaceae</taxon>
        <taxon>Saxophila</taxon>
    </lineage>
</organism>
<name>A0AAV9PDW5_9PEZI</name>
<evidence type="ECO:0000256" key="1">
    <source>
        <dbReference type="SAM" id="MobiDB-lite"/>
    </source>
</evidence>
<keyword evidence="3" id="KW-1185">Reference proteome</keyword>
<feature type="region of interest" description="Disordered" evidence="1">
    <location>
        <begin position="1"/>
        <end position="112"/>
    </location>
</feature>
<dbReference type="RefSeq" id="XP_064659271.1">
    <property type="nucleotide sequence ID" value="XM_064803146.1"/>
</dbReference>
<dbReference type="EMBL" id="JAVRRT010000008">
    <property type="protein sequence ID" value="KAK5169925.1"/>
    <property type="molecule type" value="Genomic_DNA"/>
</dbReference>
<feature type="region of interest" description="Disordered" evidence="1">
    <location>
        <begin position="365"/>
        <end position="385"/>
    </location>
</feature>
<evidence type="ECO:0000313" key="3">
    <source>
        <dbReference type="Proteomes" id="UP001337655"/>
    </source>
</evidence>
<dbReference type="AlphaFoldDB" id="A0AAV9PDW5"/>
<accession>A0AAV9PDW5</accession>
<dbReference type="PANTHER" id="PTHR37540">
    <property type="entry name" value="TRANSCRIPTION FACTOR (ACR-2), PUTATIVE-RELATED-RELATED"/>
    <property type="match status" value="1"/>
</dbReference>
<sequence length="385" mass="42193">MSSTEAEAGQSTTGNTQDATGHGNFKFVVLERPADAKSRGYRKQVRSYITTEQHRRARQDAANLSTRSRKFIPSAGDDGRKHAVKKRKQTKRQKTEKPEPQEDQRKPNPINAKALPSFQNAVVPGSPVWKSFSDGTAAFQAFALDDPLNIVGRGLKRLKLDVSSVLKFYAGIVALQAADFESHFARENSVIKSGEAYGRFLSFIGRDPVVLTTSILLTTQHLLSPLGAPLRETESYYILQLEGHLIRSINAALDDPIRSISNELIVAVTLLAAYELKRGSLQGYHLHMGAIVQMCKQRGGLAEIGLADPYLERLIIWQDANCAQIAGCQSYCKAIGQSSMVSPPKPDEAMFRATKVLSYDSSKMAPTMLRESTPAEPSATAPDTS</sequence>
<feature type="compositionally biased region" description="Basic residues" evidence="1">
    <location>
        <begin position="82"/>
        <end position="92"/>
    </location>
</feature>
<dbReference type="PANTHER" id="PTHR37540:SF5">
    <property type="entry name" value="TRANSCRIPTION FACTOR DOMAIN-CONTAINING PROTEIN"/>
    <property type="match status" value="1"/>
</dbReference>
<proteinExistence type="predicted"/>
<dbReference type="GeneID" id="89927244"/>
<dbReference type="Proteomes" id="UP001337655">
    <property type="component" value="Unassembled WGS sequence"/>
</dbReference>
<comment type="caution">
    <text evidence="2">The sequence shown here is derived from an EMBL/GenBank/DDBJ whole genome shotgun (WGS) entry which is preliminary data.</text>
</comment>
<evidence type="ECO:0000313" key="2">
    <source>
        <dbReference type="EMBL" id="KAK5169925.1"/>
    </source>
</evidence>
<gene>
    <name evidence="2" type="ORF">LTR77_005903</name>
</gene>
<reference evidence="2 3" key="1">
    <citation type="submission" date="2023-08" db="EMBL/GenBank/DDBJ databases">
        <title>Black Yeasts Isolated from many extreme environments.</title>
        <authorList>
            <person name="Coleine C."/>
            <person name="Stajich J.E."/>
            <person name="Selbmann L."/>
        </authorList>
    </citation>
    <scope>NUCLEOTIDE SEQUENCE [LARGE SCALE GENOMIC DNA]</scope>
    <source>
        <strain evidence="2 3">CCFEE 5935</strain>
    </source>
</reference>
<feature type="compositionally biased region" description="Polar residues" evidence="1">
    <location>
        <begin position="1"/>
        <end position="19"/>
    </location>
</feature>
<feature type="compositionally biased region" description="Basic and acidic residues" evidence="1">
    <location>
        <begin position="93"/>
        <end position="106"/>
    </location>
</feature>